<accession>A0A1Q3EPE7</accession>
<dbReference type="AlphaFoldDB" id="A0A1Q3EPE7"/>
<evidence type="ECO:0000313" key="2">
    <source>
        <dbReference type="Proteomes" id="UP000188533"/>
    </source>
</evidence>
<name>A0A1Q3EPE7_LENED</name>
<evidence type="ECO:0000313" key="1">
    <source>
        <dbReference type="EMBL" id="GAW09072.1"/>
    </source>
</evidence>
<organism evidence="1 2">
    <name type="scientific">Lentinula edodes</name>
    <name type="common">Shiitake mushroom</name>
    <name type="synonym">Lentinus edodes</name>
    <dbReference type="NCBI Taxonomy" id="5353"/>
    <lineage>
        <taxon>Eukaryota</taxon>
        <taxon>Fungi</taxon>
        <taxon>Dikarya</taxon>
        <taxon>Basidiomycota</taxon>
        <taxon>Agaricomycotina</taxon>
        <taxon>Agaricomycetes</taxon>
        <taxon>Agaricomycetidae</taxon>
        <taxon>Agaricales</taxon>
        <taxon>Marasmiineae</taxon>
        <taxon>Omphalotaceae</taxon>
        <taxon>Lentinula</taxon>
    </lineage>
</organism>
<gene>
    <name evidence="1" type="ORF">LENED_011202</name>
</gene>
<reference evidence="1 2" key="1">
    <citation type="submission" date="2016-08" db="EMBL/GenBank/DDBJ databases">
        <authorList>
            <consortium name="Lentinula edodes genome sequencing consortium"/>
            <person name="Sakamoto Y."/>
            <person name="Nakade K."/>
            <person name="Sato S."/>
            <person name="Yoshida Y."/>
            <person name="Miyazaki K."/>
            <person name="Natsume S."/>
            <person name="Konno N."/>
        </authorList>
    </citation>
    <scope>NUCLEOTIDE SEQUENCE [LARGE SCALE GENOMIC DNA]</scope>
    <source>
        <strain evidence="1 2">NBRC 111202</strain>
    </source>
</reference>
<comment type="caution">
    <text evidence="1">The sequence shown here is derived from an EMBL/GenBank/DDBJ whole genome shotgun (WGS) entry which is preliminary data.</text>
</comment>
<proteinExistence type="predicted"/>
<dbReference type="EMBL" id="BDGU01000989">
    <property type="protein sequence ID" value="GAW09072.1"/>
    <property type="molecule type" value="Genomic_DNA"/>
</dbReference>
<protein>
    <submittedName>
        <fullName evidence="1">Uncharacterized protein</fullName>
    </submittedName>
</protein>
<sequence length="107" mass="12104">MIWASFSTAIEQELSFAPATRLSSIIKGKSINSYRTGLIQSHQKDKVIPVALSRLQRSQWARTERKRHPLLLNLHVQYDNSSTAYILCPSPVSIVIVGYIRSPCSNY</sequence>
<keyword evidence="2" id="KW-1185">Reference proteome</keyword>
<reference evidence="1 2" key="2">
    <citation type="submission" date="2017-02" db="EMBL/GenBank/DDBJ databases">
        <title>A genome survey and senescence transcriptome analysis in Lentinula edodes.</title>
        <authorList>
            <person name="Sakamoto Y."/>
            <person name="Nakade K."/>
            <person name="Sato S."/>
            <person name="Yoshida Y."/>
            <person name="Miyazaki K."/>
            <person name="Natsume S."/>
            <person name="Konno N."/>
        </authorList>
    </citation>
    <scope>NUCLEOTIDE SEQUENCE [LARGE SCALE GENOMIC DNA]</scope>
    <source>
        <strain evidence="1 2">NBRC 111202</strain>
    </source>
</reference>
<dbReference type="Proteomes" id="UP000188533">
    <property type="component" value="Unassembled WGS sequence"/>
</dbReference>